<reference evidence="2 4" key="2">
    <citation type="submission" date="2015-09" db="EMBL/GenBank/DDBJ databases">
        <authorList>
            <consortium name="Swine Surveillance"/>
        </authorList>
    </citation>
    <scope>NUCLEOTIDE SEQUENCE [LARGE SCALE GENOMIC DNA]</scope>
    <source>
        <strain evidence="2 4">5120</strain>
    </source>
</reference>
<dbReference type="Proteomes" id="UP000051887">
    <property type="component" value="Unassembled WGS sequence"/>
</dbReference>
<evidence type="ECO:0000313" key="3">
    <source>
        <dbReference type="Proteomes" id="UP000051086"/>
    </source>
</evidence>
<proteinExistence type="predicted"/>
<organism evidence="2 4">
    <name type="scientific">Thalassovita autumnalis</name>
    <dbReference type="NCBI Taxonomy" id="2072972"/>
    <lineage>
        <taxon>Bacteria</taxon>
        <taxon>Pseudomonadati</taxon>
        <taxon>Pseudomonadota</taxon>
        <taxon>Alphaproteobacteria</taxon>
        <taxon>Rhodobacterales</taxon>
        <taxon>Roseobacteraceae</taxon>
        <taxon>Thalassovita</taxon>
    </lineage>
</organism>
<dbReference type="PANTHER" id="PTHR13627:SF31">
    <property type="entry name" value="RIBITOL 5-PHOSPHATE TRANSFERASE FKRP"/>
    <property type="match status" value="1"/>
</dbReference>
<evidence type="ECO:0000313" key="4">
    <source>
        <dbReference type="Proteomes" id="UP000051887"/>
    </source>
</evidence>
<gene>
    <name evidence="1" type="ORF">TL5118_00888</name>
    <name evidence="2" type="ORF">TL5120_04169</name>
</gene>
<dbReference type="Proteomes" id="UP000051086">
    <property type="component" value="Unassembled WGS sequence"/>
</dbReference>
<dbReference type="PANTHER" id="PTHR13627">
    <property type="entry name" value="FUKUTIN RELATED PROTEIN"/>
    <property type="match status" value="1"/>
</dbReference>
<dbReference type="EMBL" id="CYSC01000047">
    <property type="protein sequence ID" value="CUH74349.1"/>
    <property type="molecule type" value="Genomic_DNA"/>
</dbReference>
<sequence length="329" mass="36822">MRINDRVTAIAARIAEHRGVGSRHILDSKALIERAKTLKGDHRVARIEEIRMMAFAALHGVQGPFDAWHYYAELKKLRRNPPSILFNEALVATCVFGQLRPSGTVRALGTLRAQREEQGQLQEFLAFEALLGDRIPTNHGYSGQTFDTMDHSRIWGAVGGHIEALGRMGYRCFLNSGTLLGVVRDGKLIDHDDDVDLALILQADNEADAAEEWRQLWARLGELGLDGAGGLKSPGIYKLKGQDGCEIDLFPAWVKEGRMYIYPHTYGELSADEVLPLASCKVSGRPMPAEPEKMLAVNYGPEWRQPDPYFKFPWSRAKVRFHNFLEAVA</sequence>
<dbReference type="OrthoDB" id="7858913at2"/>
<accession>A0A0P1F8P3</accession>
<dbReference type="InterPro" id="IPR052613">
    <property type="entry name" value="LicD_transferase"/>
</dbReference>
<evidence type="ECO:0000313" key="1">
    <source>
        <dbReference type="EMBL" id="CUH64451.1"/>
    </source>
</evidence>
<dbReference type="AlphaFoldDB" id="A0A0P1F8P3"/>
<reference evidence="1 3" key="1">
    <citation type="submission" date="2015-09" db="EMBL/GenBank/DDBJ databases">
        <authorList>
            <person name="Rodrigo-Torres L."/>
            <person name="Arahal D.R."/>
        </authorList>
    </citation>
    <scope>NUCLEOTIDE SEQUENCE [LARGE SCALE GENOMIC DNA]</scope>
    <source>
        <strain evidence="1 3">CECT 5118</strain>
    </source>
</reference>
<evidence type="ECO:0000313" key="2">
    <source>
        <dbReference type="EMBL" id="CUH74349.1"/>
    </source>
</evidence>
<protein>
    <submittedName>
        <fullName evidence="2">LPS biosynthesis protein</fullName>
    </submittedName>
</protein>
<name>A0A0P1F8P3_9RHOB</name>
<dbReference type="GO" id="GO:0009100">
    <property type="term" value="P:glycoprotein metabolic process"/>
    <property type="evidence" value="ECO:0007669"/>
    <property type="project" value="UniProtKB-ARBA"/>
</dbReference>
<keyword evidence="3" id="KW-1185">Reference proteome</keyword>
<dbReference type="EMBL" id="CYSB01000010">
    <property type="protein sequence ID" value="CUH64451.1"/>
    <property type="molecule type" value="Genomic_DNA"/>
</dbReference>